<keyword evidence="7 8" id="KW-0131">Cell cycle</keyword>
<dbReference type="GO" id="GO:0005737">
    <property type="term" value="C:cytoplasm"/>
    <property type="evidence" value="ECO:0007669"/>
    <property type="project" value="UniProtKB-SubCell"/>
</dbReference>
<evidence type="ECO:0000256" key="7">
    <source>
        <dbReference type="HAMAP-Rule" id="MF_00639"/>
    </source>
</evidence>
<dbReference type="PANTHER" id="PTHR43692:SF1">
    <property type="entry name" value="UDP-N-ACETYLMURAMOYLALANINE--D-GLUTAMATE LIGASE"/>
    <property type="match status" value="1"/>
</dbReference>
<keyword evidence="7 8" id="KW-0132">Cell division</keyword>
<dbReference type="SUPFAM" id="SSF53623">
    <property type="entry name" value="MurD-like peptide ligases, catalytic domain"/>
    <property type="match status" value="1"/>
</dbReference>
<evidence type="ECO:0000256" key="3">
    <source>
        <dbReference type="ARBA" id="ARBA00022490"/>
    </source>
</evidence>
<evidence type="ECO:0000256" key="5">
    <source>
        <dbReference type="ARBA" id="ARBA00022741"/>
    </source>
</evidence>
<evidence type="ECO:0000259" key="9">
    <source>
        <dbReference type="Pfam" id="PF02875"/>
    </source>
</evidence>
<accession>L7VZ81</accession>
<dbReference type="Pfam" id="PF21799">
    <property type="entry name" value="MurD-like_N"/>
    <property type="match status" value="1"/>
</dbReference>
<dbReference type="HAMAP" id="MF_00639">
    <property type="entry name" value="MurD"/>
    <property type="match status" value="1"/>
</dbReference>
<evidence type="ECO:0000256" key="6">
    <source>
        <dbReference type="ARBA" id="ARBA00022840"/>
    </source>
</evidence>
<dbReference type="NCBIfam" id="TIGR01087">
    <property type="entry name" value="murD"/>
    <property type="match status" value="1"/>
</dbReference>
<keyword evidence="4 7" id="KW-0436">Ligase</keyword>
<comment type="pathway">
    <text evidence="2 7 8">Cell wall biogenesis; peptidoglycan biosynthesis.</text>
</comment>
<dbReference type="EMBL" id="JX649872">
    <property type="protein sequence ID" value="AGC71440.1"/>
    <property type="molecule type" value="Genomic_DNA"/>
</dbReference>
<sequence>MPTQLASRRVAVVGLGKSGLSVVRFCIERGAKVVACDDREESALASSLSSISPLLSTGRLDLALGGLRPDVLCAADLIVCSPGVPPTRPALVAARQAGVPITGEIELASQYITAPIVGITGTNGKSTVTSLCGAIAKATARPSFCGGNLGTPLIDAVGTAAASPKGIVVIELSSYQLETCETLSCHAAALLNLTPDHLDRYPSLREYGDAKARIFRNMAPWSPRVVSADDPEVQALYARHLGSSDPCFLFATQSSLPSRRVQGRMLQLGGFVEDGHLVLRGVTGGFDAAQKGQEVKEERYSLGEFQLVGRHNQANMLAAFLLMRASGLASYDEVRRAAQSFSALPHRMQLIGEAQGVAFFDDSKGTNVDAVVAGLAGFPRPLVLIAGGRDKGGSYEPLRSVLAEQKTRGVVTIGEAAPLIEQSLAGSAFPVLRAATLPDAVAAAVAQCQPGDAVVLSPACSSFDMFRDYAHRAAVFADAVAKLPGASMRIGVGHNGVAQ</sequence>
<name>L7VZ81_9BACT</name>
<dbReference type="PANTHER" id="PTHR43692">
    <property type="entry name" value="UDP-N-ACETYLMURAMOYLALANINE--D-GLUTAMATE LIGASE"/>
    <property type="match status" value="1"/>
</dbReference>
<evidence type="ECO:0000256" key="4">
    <source>
        <dbReference type="ARBA" id="ARBA00022598"/>
    </source>
</evidence>
<keyword evidence="3 7" id="KW-0963">Cytoplasm</keyword>
<keyword evidence="7 8" id="KW-0961">Cell wall biogenesis/degradation</keyword>
<keyword evidence="5 7" id="KW-0547">Nucleotide-binding</keyword>
<comment type="function">
    <text evidence="7 8">Cell wall formation. Catalyzes the addition of glutamate to the nucleotide precursor UDP-N-acetylmuramoyl-L-alanine (UMA).</text>
</comment>
<dbReference type="SUPFAM" id="SSF51984">
    <property type="entry name" value="MurCD N-terminal domain"/>
    <property type="match status" value="1"/>
</dbReference>
<dbReference type="UniPathway" id="UPA00219"/>
<dbReference type="Gene3D" id="3.40.50.720">
    <property type="entry name" value="NAD(P)-binding Rossmann-like Domain"/>
    <property type="match status" value="1"/>
</dbReference>
<protein>
    <recommendedName>
        <fullName evidence="7 8">UDP-N-acetylmuramoylalanine--D-glutamate ligase</fullName>
        <ecNumber evidence="7 8">6.3.2.9</ecNumber>
    </recommendedName>
    <alternativeName>
        <fullName evidence="7">D-glutamic acid-adding enzyme</fullName>
    </alternativeName>
    <alternativeName>
        <fullName evidence="7">UDP-N-acetylmuramoyl-L-alanyl-D-glutamate synthetase</fullName>
    </alternativeName>
</protein>
<comment type="subcellular location">
    <subcellularLocation>
        <location evidence="1 7 8">Cytoplasm</location>
    </subcellularLocation>
</comment>
<evidence type="ECO:0000313" key="11">
    <source>
        <dbReference type="EMBL" id="AGC71440.1"/>
    </source>
</evidence>
<dbReference type="GO" id="GO:0071555">
    <property type="term" value="P:cell wall organization"/>
    <property type="evidence" value="ECO:0007669"/>
    <property type="project" value="UniProtKB-KW"/>
</dbReference>
<dbReference type="InterPro" id="IPR005762">
    <property type="entry name" value="MurD"/>
</dbReference>
<dbReference type="InterPro" id="IPR036565">
    <property type="entry name" value="Mur-like_cat_sf"/>
</dbReference>
<dbReference type="EC" id="6.3.2.9" evidence="7 8"/>
<evidence type="ECO:0000256" key="2">
    <source>
        <dbReference type="ARBA" id="ARBA00004752"/>
    </source>
</evidence>
<dbReference type="GO" id="GO:0005524">
    <property type="term" value="F:ATP binding"/>
    <property type="evidence" value="ECO:0007669"/>
    <property type="project" value="UniProtKB-UniRule"/>
</dbReference>
<comment type="similarity">
    <text evidence="7">Belongs to the MurCDEF family.</text>
</comment>
<dbReference type="AlphaFoldDB" id="L7VZ81"/>
<keyword evidence="6 7" id="KW-0067">ATP-binding</keyword>
<dbReference type="InterPro" id="IPR004101">
    <property type="entry name" value="Mur_ligase_C"/>
</dbReference>
<dbReference type="InterPro" id="IPR036615">
    <property type="entry name" value="Mur_ligase_C_dom_sf"/>
</dbReference>
<dbReference type="Pfam" id="PF08245">
    <property type="entry name" value="Mur_ligase_M"/>
    <property type="match status" value="1"/>
</dbReference>
<gene>
    <name evidence="7" type="primary">murD</name>
</gene>
<dbReference type="SUPFAM" id="SSF53244">
    <property type="entry name" value="MurD-like peptide ligases, peptide-binding domain"/>
    <property type="match status" value="1"/>
</dbReference>
<comment type="catalytic activity">
    <reaction evidence="7 8">
        <text>UDP-N-acetyl-alpha-D-muramoyl-L-alanine + D-glutamate + ATP = UDP-N-acetyl-alpha-D-muramoyl-L-alanyl-D-glutamate + ADP + phosphate + H(+)</text>
        <dbReference type="Rhea" id="RHEA:16429"/>
        <dbReference type="ChEBI" id="CHEBI:15378"/>
        <dbReference type="ChEBI" id="CHEBI:29986"/>
        <dbReference type="ChEBI" id="CHEBI:30616"/>
        <dbReference type="ChEBI" id="CHEBI:43474"/>
        <dbReference type="ChEBI" id="CHEBI:83898"/>
        <dbReference type="ChEBI" id="CHEBI:83900"/>
        <dbReference type="ChEBI" id="CHEBI:456216"/>
        <dbReference type="EC" id="6.3.2.9"/>
    </reaction>
</comment>
<feature type="domain" description="Mur ligase C-terminal" evidence="9">
    <location>
        <begin position="346"/>
        <end position="460"/>
    </location>
</feature>
<dbReference type="GO" id="GO:0008360">
    <property type="term" value="P:regulation of cell shape"/>
    <property type="evidence" value="ECO:0007669"/>
    <property type="project" value="UniProtKB-KW"/>
</dbReference>
<feature type="binding site" evidence="7">
    <location>
        <begin position="121"/>
        <end position="127"/>
    </location>
    <ligand>
        <name>ATP</name>
        <dbReference type="ChEBI" id="CHEBI:30616"/>
    </ligand>
</feature>
<organism evidence="11">
    <name type="scientific">uncultured bacterium A1Q1_fos_1070</name>
    <dbReference type="NCBI Taxonomy" id="1256541"/>
    <lineage>
        <taxon>Bacteria</taxon>
        <taxon>environmental samples</taxon>
    </lineage>
</organism>
<keyword evidence="7 8" id="KW-0573">Peptidoglycan synthesis</keyword>
<dbReference type="GO" id="GO:0009252">
    <property type="term" value="P:peptidoglycan biosynthetic process"/>
    <property type="evidence" value="ECO:0007669"/>
    <property type="project" value="UniProtKB-UniRule"/>
</dbReference>
<evidence type="ECO:0000259" key="10">
    <source>
        <dbReference type="Pfam" id="PF08245"/>
    </source>
</evidence>
<dbReference type="InterPro" id="IPR013221">
    <property type="entry name" value="Mur_ligase_cen"/>
</dbReference>
<dbReference type="GO" id="GO:0051301">
    <property type="term" value="P:cell division"/>
    <property type="evidence" value="ECO:0007669"/>
    <property type="project" value="UniProtKB-KW"/>
</dbReference>
<dbReference type="Gene3D" id="3.40.1190.10">
    <property type="entry name" value="Mur-like, catalytic domain"/>
    <property type="match status" value="1"/>
</dbReference>
<dbReference type="GO" id="GO:0008764">
    <property type="term" value="F:UDP-N-acetylmuramoylalanine-D-glutamate ligase activity"/>
    <property type="evidence" value="ECO:0007669"/>
    <property type="project" value="UniProtKB-UniRule"/>
</dbReference>
<dbReference type="Gene3D" id="3.90.190.20">
    <property type="entry name" value="Mur ligase, C-terminal domain"/>
    <property type="match status" value="1"/>
</dbReference>
<feature type="domain" description="Mur ligase central" evidence="10">
    <location>
        <begin position="119"/>
        <end position="322"/>
    </location>
</feature>
<dbReference type="Pfam" id="PF02875">
    <property type="entry name" value="Mur_ligase_C"/>
    <property type="match status" value="1"/>
</dbReference>
<reference evidence="11" key="1">
    <citation type="submission" date="2012-09" db="EMBL/GenBank/DDBJ databases">
        <title>Metagenomic Characterization of a Microbial Community in Wastewater Detects High Levels of Antibiotic Resistance.</title>
        <authorList>
            <person name="Abrams M."/>
            <person name="Caldwell A."/>
            <person name="Vandaei E."/>
            <person name="Lee W."/>
            <person name="Perrott J."/>
            <person name="Khan S.Y."/>
            <person name="Ta J."/>
            <person name="Romero D."/>
            <person name="Nguyen V."/>
            <person name="Pourmand N."/>
            <person name="Ouverney C.C."/>
        </authorList>
    </citation>
    <scope>NUCLEOTIDE SEQUENCE</scope>
</reference>
<evidence type="ECO:0000256" key="1">
    <source>
        <dbReference type="ARBA" id="ARBA00004496"/>
    </source>
</evidence>
<evidence type="ECO:0000256" key="8">
    <source>
        <dbReference type="RuleBase" id="RU003664"/>
    </source>
</evidence>
<keyword evidence="7 8" id="KW-0133">Cell shape</keyword>
<proteinExistence type="inferred from homology"/>